<organism evidence="2 3">
    <name type="scientific">Bradyrhizobium archetypum</name>
    <dbReference type="NCBI Taxonomy" id="2721160"/>
    <lineage>
        <taxon>Bacteria</taxon>
        <taxon>Pseudomonadati</taxon>
        <taxon>Pseudomonadota</taxon>
        <taxon>Alphaproteobacteria</taxon>
        <taxon>Hyphomicrobiales</taxon>
        <taxon>Nitrobacteraceae</taxon>
        <taxon>Bradyrhizobium</taxon>
    </lineage>
</organism>
<evidence type="ECO:0000313" key="3">
    <source>
        <dbReference type="Proteomes" id="UP000528734"/>
    </source>
</evidence>
<keyword evidence="3" id="KW-1185">Reference proteome</keyword>
<dbReference type="EMBL" id="JAAVLW010000002">
    <property type="protein sequence ID" value="NOJ46071.1"/>
    <property type="molecule type" value="Genomic_DNA"/>
</dbReference>
<dbReference type="AlphaFoldDB" id="A0A7Y4H1T2"/>
<evidence type="ECO:0000256" key="1">
    <source>
        <dbReference type="SAM" id="SignalP"/>
    </source>
</evidence>
<dbReference type="Proteomes" id="UP000528734">
    <property type="component" value="Unassembled WGS sequence"/>
</dbReference>
<reference evidence="2 3" key="1">
    <citation type="submission" date="2020-03" db="EMBL/GenBank/DDBJ databases">
        <title>Bradyrhizobium diversity isolated from nodules of Muelleranthus trifoliolatus.</title>
        <authorList>
            <person name="Klepa M."/>
            <person name="Helene L."/>
            <person name="Hungria M."/>
        </authorList>
    </citation>
    <scope>NUCLEOTIDE SEQUENCE [LARGE SCALE GENOMIC DNA]</scope>
    <source>
        <strain evidence="2 3">WSM 1744</strain>
    </source>
</reference>
<proteinExistence type="predicted"/>
<gene>
    <name evidence="2" type="ORF">HCN50_07405</name>
</gene>
<protein>
    <submittedName>
        <fullName evidence="2">Uncharacterized protein</fullName>
    </submittedName>
</protein>
<dbReference type="RefSeq" id="WP_171708944.1">
    <property type="nucleotide sequence ID" value="NZ_JAAVLW010000002.1"/>
</dbReference>
<name>A0A7Y4H1T2_9BRAD</name>
<comment type="caution">
    <text evidence="2">The sequence shown here is derived from an EMBL/GenBank/DDBJ whole genome shotgun (WGS) entry which is preliminary data.</text>
</comment>
<feature type="chain" id="PRO_5030962563" evidence="1">
    <location>
        <begin position="25"/>
        <end position="188"/>
    </location>
</feature>
<sequence>MTSLRVSGLALIALVQLAAPAAFAADKCVETGDRGYQQINSVYDPKLDLFMKISGALKEKGFDPKRYPYVTPQGGVEPVDLVDLVTKLAIQKASGYKQVAQAVDECNKGFAVPQKIADAAVFFATGGLSAVLPDRMTHVDVSQLLSGTPFGGPNALIPKLRDDVLNGLGIGGDVACIIRDPKKIFGGC</sequence>
<evidence type="ECO:0000313" key="2">
    <source>
        <dbReference type="EMBL" id="NOJ46071.1"/>
    </source>
</evidence>
<accession>A0A7Y4H1T2</accession>
<keyword evidence="1" id="KW-0732">Signal</keyword>
<feature type="signal peptide" evidence="1">
    <location>
        <begin position="1"/>
        <end position="24"/>
    </location>
</feature>